<evidence type="ECO:0000313" key="3">
    <source>
        <dbReference type="EMBL" id="MWB98868.1"/>
    </source>
</evidence>
<dbReference type="InterPro" id="IPR025403">
    <property type="entry name" value="TgpA-like_C"/>
</dbReference>
<gene>
    <name evidence="3" type="ORF">GB864_09950</name>
</gene>
<evidence type="ECO:0000313" key="4">
    <source>
        <dbReference type="Proteomes" id="UP000438182"/>
    </source>
</evidence>
<feature type="transmembrane region" description="Helical" evidence="1">
    <location>
        <begin position="68"/>
        <end position="88"/>
    </location>
</feature>
<feature type="domain" description="Protein-glutamine gamma-glutamyltransferase-like C-terminal" evidence="2">
    <location>
        <begin position="135"/>
        <end position="204"/>
    </location>
</feature>
<dbReference type="RefSeq" id="WP_160424588.1">
    <property type="nucleotide sequence ID" value="NZ_WSTA01000039.1"/>
</dbReference>
<proteinExistence type="predicted"/>
<dbReference type="Pfam" id="PF13559">
    <property type="entry name" value="DUF4129"/>
    <property type="match status" value="1"/>
</dbReference>
<evidence type="ECO:0000256" key="1">
    <source>
        <dbReference type="SAM" id="Phobius"/>
    </source>
</evidence>
<protein>
    <submittedName>
        <fullName evidence="3">DUF4129 domain-containing protein</fullName>
    </submittedName>
</protein>
<dbReference type="AlphaFoldDB" id="A0A6I4NX97"/>
<name>A0A6I4NX97_9MICO</name>
<sequence>MVSFPTLPSIRFEPPVLPDGPEAREWILRELGEPRYRAAEPTPFDRLVSGFLDWVAGLFSGGGGSVPVLALVVAVIITALVVAAFAIFGRPRSITRHRAPVALFGGDDRRSAAELRRAADAAAAAGDWVLALEERFRAIVRGLDERELVPVHPGTTARAAARAAGIRFPALAGDLDAGAERFDGVRFLDAAAGAEDDARLRELDAALVASTPEPSAVPTGALQ</sequence>
<keyword evidence="1" id="KW-1133">Transmembrane helix</keyword>
<keyword evidence="1" id="KW-0812">Transmembrane</keyword>
<dbReference type="EMBL" id="WSTA01000039">
    <property type="protein sequence ID" value="MWB98868.1"/>
    <property type="molecule type" value="Genomic_DNA"/>
</dbReference>
<evidence type="ECO:0000259" key="2">
    <source>
        <dbReference type="Pfam" id="PF13559"/>
    </source>
</evidence>
<accession>A0A6I4NX97</accession>
<keyword evidence="4" id="KW-1185">Reference proteome</keyword>
<dbReference type="Proteomes" id="UP000438182">
    <property type="component" value="Unassembled WGS sequence"/>
</dbReference>
<keyword evidence="1" id="KW-0472">Membrane</keyword>
<reference evidence="3 4" key="1">
    <citation type="submission" date="2019-12" db="EMBL/GenBank/DDBJ databases">
        <authorList>
            <person name="Kim Y.S."/>
        </authorList>
    </citation>
    <scope>NUCLEOTIDE SEQUENCE [LARGE SCALE GENOMIC DNA]</scope>
    <source>
        <strain evidence="3 4">MMS17-SY077</strain>
    </source>
</reference>
<comment type="caution">
    <text evidence="3">The sequence shown here is derived from an EMBL/GenBank/DDBJ whole genome shotgun (WGS) entry which is preliminary data.</text>
</comment>
<organism evidence="3 4">
    <name type="scientific">Agromyces seonyuensis</name>
    <dbReference type="NCBI Taxonomy" id="2662446"/>
    <lineage>
        <taxon>Bacteria</taxon>
        <taxon>Bacillati</taxon>
        <taxon>Actinomycetota</taxon>
        <taxon>Actinomycetes</taxon>
        <taxon>Micrococcales</taxon>
        <taxon>Microbacteriaceae</taxon>
        <taxon>Agromyces</taxon>
    </lineage>
</organism>